<evidence type="ECO:0000313" key="3">
    <source>
        <dbReference type="Proteomes" id="UP000554482"/>
    </source>
</evidence>
<reference evidence="2 3" key="1">
    <citation type="submission" date="2020-06" db="EMBL/GenBank/DDBJ databases">
        <title>Transcriptomic and genomic resources for Thalictrum thalictroides and T. hernandezii: Facilitating candidate gene discovery in an emerging model plant lineage.</title>
        <authorList>
            <person name="Arias T."/>
            <person name="Riano-Pachon D.M."/>
            <person name="Di Stilio V.S."/>
        </authorList>
    </citation>
    <scope>NUCLEOTIDE SEQUENCE [LARGE SCALE GENOMIC DNA]</scope>
    <source>
        <strain evidence="3">cv. WT478/WT964</strain>
        <tissue evidence="2">Leaves</tissue>
    </source>
</reference>
<dbReference type="PROSITE" id="PS51257">
    <property type="entry name" value="PROKAR_LIPOPROTEIN"/>
    <property type="match status" value="1"/>
</dbReference>
<sequence>MKGKKSHSSDPYTHLWVSGGCTVDGKNPIDLQQEIVEGEVWFSQESDEGSPSSSLGVVAAVFQVMKGKAYLLTPVPISISVAIIIAAYQLSRQCYLE</sequence>
<protein>
    <submittedName>
        <fullName evidence="2">Uncharacterized protein</fullName>
    </submittedName>
</protein>
<evidence type="ECO:0000313" key="2">
    <source>
        <dbReference type="EMBL" id="KAF5175464.1"/>
    </source>
</evidence>
<feature type="transmembrane region" description="Helical" evidence="1">
    <location>
        <begin position="69"/>
        <end position="90"/>
    </location>
</feature>
<dbReference type="AlphaFoldDB" id="A0A7J6USA3"/>
<comment type="caution">
    <text evidence="2">The sequence shown here is derived from an EMBL/GenBank/DDBJ whole genome shotgun (WGS) entry which is preliminary data.</text>
</comment>
<keyword evidence="1" id="KW-1133">Transmembrane helix</keyword>
<keyword evidence="1" id="KW-0472">Membrane</keyword>
<keyword evidence="1" id="KW-0812">Transmembrane</keyword>
<name>A0A7J6USA3_THATH</name>
<dbReference type="Proteomes" id="UP000554482">
    <property type="component" value="Unassembled WGS sequence"/>
</dbReference>
<gene>
    <name evidence="2" type="ORF">FRX31_034949</name>
</gene>
<proteinExistence type="predicted"/>
<keyword evidence="3" id="KW-1185">Reference proteome</keyword>
<accession>A0A7J6USA3</accession>
<organism evidence="2 3">
    <name type="scientific">Thalictrum thalictroides</name>
    <name type="common">Rue-anemone</name>
    <name type="synonym">Anemone thalictroides</name>
    <dbReference type="NCBI Taxonomy" id="46969"/>
    <lineage>
        <taxon>Eukaryota</taxon>
        <taxon>Viridiplantae</taxon>
        <taxon>Streptophyta</taxon>
        <taxon>Embryophyta</taxon>
        <taxon>Tracheophyta</taxon>
        <taxon>Spermatophyta</taxon>
        <taxon>Magnoliopsida</taxon>
        <taxon>Ranunculales</taxon>
        <taxon>Ranunculaceae</taxon>
        <taxon>Thalictroideae</taxon>
        <taxon>Thalictrum</taxon>
    </lineage>
</organism>
<dbReference type="EMBL" id="JABWDY010044021">
    <property type="protein sequence ID" value="KAF5175464.1"/>
    <property type="molecule type" value="Genomic_DNA"/>
</dbReference>
<evidence type="ECO:0000256" key="1">
    <source>
        <dbReference type="SAM" id="Phobius"/>
    </source>
</evidence>